<feature type="signal peptide" evidence="12">
    <location>
        <begin position="1"/>
        <end position="37"/>
    </location>
</feature>
<evidence type="ECO:0000313" key="13">
    <source>
        <dbReference type="Ensembl" id="ENSACLP00000001612.2"/>
    </source>
</evidence>
<dbReference type="GO" id="GO:0005576">
    <property type="term" value="C:extracellular region"/>
    <property type="evidence" value="ECO:0007669"/>
    <property type="project" value="UniProtKB-SubCell"/>
</dbReference>
<evidence type="ECO:0000256" key="3">
    <source>
        <dbReference type="ARBA" id="ARBA00020395"/>
    </source>
</evidence>
<reference evidence="13" key="3">
    <citation type="submission" date="2025-08" db="UniProtKB">
        <authorList>
            <consortium name="Ensembl"/>
        </authorList>
    </citation>
    <scope>IDENTIFICATION</scope>
</reference>
<evidence type="ECO:0000256" key="12">
    <source>
        <dbReference type="SAM" id="SignalP"/>
    </source>
</evidence>
<dbReference type="Bgee" id="ENSACLG00000001128">
    <property type="expression patterns" value="Expressed in brain and 6 other cell types or tissues"/>
</dbReference>
<proteinExistence type="inferred from homology"/>
<reference evidence="13" key="4">
    <citation type="submission" date="2025-09" db="UniProtKB">
        <authorList>
            <consortium name="Ensembl"/>
        </authorList>
    </citation>
    <scope>IDENTIFICATION</scope>
</reference>
<feature type="region of interest" description="Disordered" evidence="11">
    <location>
        <begin position="48"/>
        <end position="83"/>
    </location>
</feature>
<evidence type="ECO:0000256" key="2">
    <source>
        <dbReference type="ARBA" id="ARBA00008623"/>
    </source>
</evidence>
<reference evidence="13 14" key="1">
    <citation type="submission" date="2018-05" db="EMBL/GenBank/DDBJ databases">
        <authorList>
            <person name="Datahose"/>
        </authorList>
    </citation>
    <scope>NUCLEOTIDE SEQUENCE</scope>
</reference>
<accession>A0A3P8N9Z3</accession>
<feature type="chain" id="PRO_5044285643" description="Apelin" evidence="12">
    <location>
        <begin position="38"/>
        <end position="83"/>
    </location>
</feature>
<evidence type="ECO:0000256" key="4">
    <source>
        <dbReference type="ARBA" id="ARBA00022473"/>
    </source>
</evidence>
<sequence>MDQTLQRDAPPRVLVLVLNWSFLSVCLPGPMASTVHGRELQDASMVRKMVQQNSARGGQTHRPTSSKRRRPRPRLSHKGPMPF</sequence>
<evidence type="ECO:0000256" key="1">
    <source>
        <dbReference type="ARBA" id="ARBA00004239"/>
    </source>
</evidence>
<evidence type="ECO:0000256" key="5">
    <source>
        <dbReference type="ARBA" id="ARBA00022525"/>
    </source>
</evidence>
<dbReference type="GeneTree" id="ENSGT00950000184267"/>
<feature type="compositionally biased region" description="Basic residues" evidence="11">
    <location>
        <begin position="64"/>
        <end position="77"/>
    </location>
</feature>
<dbReference type="OMA" id="VCPPGPM"/>
<organism evidence="13 14">
    <name type="scientific">Astatotilapia calliptera</name>
    <name type="common">Eastern happy</name>
    <name type="synonym">Chromis callipterus</name>
    <dbReference type="NCBI Taxonomy" id="8154"/>
    <lineage>
        <taxon>Eukaryota</taxon>
        <taxon>Metazoa</taxon>
        <taxon>Chordata</taxon>
        <taxon>Craniata</taxon>
        <taxon>Vertebrata</taxon>
        <taxon>Euteleostomi</taxon>
        <taxon>Actinopterygii</taxon>
        <taxon>Neopterygii</taxon>
        <taxon>Teleostei</taxon>
        <taxon>Neoteleostei</taxon>
        <taxon>Acanthomorphata</taxon>
        <taxon>Ovalentaria</taxon>
        <taxon>Cichlomorphae</taxon>
        <taxon>Cichliformes</taxon>
        <taxon>Cichlidae</taxon>
        <taxon>African cichlids</taxon>
        <taxon>Pseudocrenilabrinae</taxon>
        <taxon>Haplochromini</taxon>
        <taxon>Astatotilapia</taxon>
    </lineage>
</organism>
<dbReference type="STRING" id="8154.ENSACLP00000001612"/>
<dbReference type="GO" id="GO:0031704">
    <property type="term" value="F:apelin receptor binding"/>
    <property type="evidence" value="ECO:0007669"/>
    <property type="project" value="InterPro"/>
</dbReference>
<comment type="subcellular location">
    <subcellularLocation>
        <location evidence="1">Secreted</location>
        <location evidence="1">Extracellular space</location>
    </subcellularLocation>
</comment>
<dbReference type="InterPro" id="IPR026155">
    <property type="entry name" value="Apelin"/>
</dbReference>
<dbReference type="PANTHER" id="PTHR15953">
    <property type="entry name" value="APELIN"/>
    <property type="match status" value="1"/>
</dbReference>
<comment type="similarity">
    <text evidence="2">Belongs to the apelin family.</text>
</comment>
<evidence type="ECO:0000256" key="11">
    <source>
        <dbReference type="SAM" id="MobiDB-lite"/>
    </source>
</evidence>
<dbReference type="GO" id="GO:0007369">
    <property type="term" value="P:gastrulation"/>
    <property type="evidence" value="ECO:0007669"/>
    <property type="project" value="UniProtKB-KW"/>
</dbReference>
<keyword evidence="7" id="KW-0372">Hormone</keyword>
<evidence type="ECO:0000256" key="6">
    <source>
        <dbReference type="ARBA" id="ARBA00022657"/>
    </source>
</evidence>
<keyword evidence="6" id="KW-0037">Angiogenesis</keyword>
<dbReference type="Proteomes" id="UP000265100">
    <property type="component" value="Chromosome 2"/>
</dbReference>
<dbReference type="GO" id="GO:0005179">
    <property type="term" value="F:hormone activity"/>
    <property type="evidence" value="ECO:0007669"/>
    <property type="project" value="UniProtKB-KW"/>
</dbReference>
<keyword evidence="4" id="KW-0217">Developmental protein</keyword>
<dbReference type="Pfam" id="PF15360">
    <property type="entry name" value="Apelin"/>
    <property type="match status" value="1"/>
</dbReference>
<reference evidence="14" key="2">
    <citation type="submission" date="2023-03" db="EMBL/GenBank/DDBJ databases">
        <authorList>
            <consortium name="Wellcome Sanger Institute Data Sharing"/>
        </authorList>
    </citation>
    <scope>NUCLEOTIDE SEQUENCE [LARGE SCALE GENOMIC DNA]</scope>
</reference>
<protein>
    <recommendedName>
        <fullName evidence="3">Apelin</fullName>
    </recommendedName>
    <alternativeName>
        <fullName evidence="10">APJ endogenous ligand</fullName>
    </alternativeName>
</protein>
<name>A0A3P8N9Z3_ASTCA</name>
<dbReference type="PANTHER" id="PTHR15953:SF0">
    <property type="entry name" value="APELIN"/>
    <property type="match status" value="1"/>
</dbReference>
<keyword evidence="9" id="KW-0306">Gastrulation</keyword>
<evidence type="ECO:0000256" key="10">
    <source>
        <dbReference type="ARBA" id="ARBA00030305"/>
    </source>
</evidence>
<dbReference type="AlphaFoldDB" id="A0A3P8N9Z3"/>
<evidence type="ECO:0000256" key="8">
    <source>
        <dbReference type="ARBA" id="ARBA00022729"/>
    </source>
</evidence>
<evidence type="ECO:0000313" key="14">
    <source>
        <dbReference type="Proteomes" id="UP000265100"/>
    </source>
</evidence>
<dbReference type="GO" id="GO:0001525">
    <property type="term" value="P:angiogenesis"/>
    <property type="evidence" value="ECO:0007669"/>
    <property type="project" value="UniProtKB-KW"/>
</dbReference>
<keyword evidence="5" id="KW-0964">Secreted</keyword>
<evidence type="ECO:0000256" key="9">
    <source>
        <dbReference type="ARBA" id="ARBA00023218"/>
    </source>
</evidence>
<evidence type="ECO:0000256" key="7">
    <source>
        <dbReference type="ARBA" id="ARBA00022702"/>
    </source>
</evidence>
<keyword evidence="8 12" id="KW-0732">Signal</keyword>
<keyword evidence="14" id="KW-1185">Reference proteome</keyword>
<dbReference type="Ensembl" id="ENSACLT00000001647.2">
    <property type="protein sequence ID" value="ENSACLP00000001612.2"/>
    <property type="gene ID" value="ENSACLG00000001128.2"/>
</dbReference>